<dbReference type="OrthoDB" id="1339084at2"/>
<gene>
    <name evidence="1" type="ORF">FKR84_06280</name>
</gene>
<keyword evidence="2" id="KW-1185">Reference proteome</keyword>
<protein>
    <submittedName>
        <fullName evidence="1">Uncharacterized protein</fullName>
    </submittedName>
</protein>
<dbReference type="AlphaFoldDB" id="A0A507ZRU5"/>
<dbReference type="EMBL" id="VIAR01000005">
    <property type="protein sequence ID" value="TQD39004.1"/>
    <property type="molecule type" value="Genomic_DNA"/>
</dbReference>
<sequence length="224" mass="26394">MIQISIKTELKKQVIYNNPQHFWSWFRQHIYMVQNHPSQSAIKEFMNAFNLHLNYYCKDLSFTVSFVNEQIFINFYARGNPIFIEAIVALVQKAPKLERIEITAFEEADSTADDIVNNAISIKTNNIKFQFSELTYFINEFCEESRRYAVMIYCPGYVFIQDTASLINQIYEHLVRFLGEQFIYQKILDFSFVKSPFPGVGEPIAYLKQDLKNDITCFLNKHKT</sequence>
<accession>A0A507ZRU5</accession>
<name>A0A507ZRU5_9FLAO</name>
<dbReference type="Proteomes" id="UP000317169">
    <property type="component" value="Unassembled WGS sequence"/>
</dbReference>
<reference evidence="1 2" key="1">
    <citation type="submission" date="2019-06" db="EMBL/GenBank/DDBJ databases">
        <title>Flavibacter putida gen. nov., sp. nov., a novel marine bacterium of the family Flavobacteriaceae isolated from coastal seawater.</title>
        <authorList>
            <person name="Feng X."/>
        </authorList>
    </citation>
    <scope>NUCLEOTIDE SEQUENCE [LARGE SCALE GENOMIC DNA]</scope>
    <source>
        <strain evidence="1 2">PLHSN227</strain>
    </source>
</reference>
<evidence type="ECO:0000313" key="1">
    <source>
        <dbReference type="EMBL" id="TQD39004.1"/>
    </source>
</evidence>
<organism evidence="1 2">
    <name type="scientific">Haloflavibacter putidus</name>
    <dbReference type="NCBI Taxonomy" id="2576776"/>
    <lineage>
        <taxon>Bacteria</taxon>
        <taxon>Pseudomonadati</taxon>
        <taxon>Bacteroidota</taxon>
        <taxon>Flavobacteriia</taxon>
        <taxon>Flavobacteriales</taxon>
        <taxon>Flavobacteriaceae</taxon>
        <taxon>Haloflavibacter</taxon>
    </lineage>
</organism>
<comment type="caution">
    <text evidence="1">The sequence shown here is derived from an EMBL/GenBank/DDBJ whole genome shotgun (WGS) entry which is preliminary data.</text>
</comment>
<evidence type="ECO:0000313" key="2">
    <source>
        <dbReference type="Proteomes" id="UP000317169"/>
    </source>
</evidence>
<proteinExistence type="predicted"/>
<dbReference type="RefSeq" id="WP_141421452.1">
    <property type="nucleotide sequence ID" value="NZ_VIAR01000005.1"/>
</dbReference>